<dbReference type="AlphaFoldDB" id="A0A0F9I4N8"/>
<accession>A0A0F9I4N8</accession>
<organism evidence="1">
    <name type="scientific">marine sediment metagenome</name>
    <dbReference type="NCBI Taxonomy" id="412755"/>
    <lineage>
        <taxon>unclassified sequences</taxon>
        <taxon>metagenomes</taxon>
        <taxon>ecological metagenomes</taxon>
    </lineage>
</organism>
<reference evidence="1" key="1">
    <citation type="journal article" date="2015" name="Nature">
        <title>Complex archaea that bridge the gap between prokaryotes and eukaryotes.</title>
        <authorList>
            <person name="Spang A."/>
            <person name="Saw J.H."/>
            <person name="Jorgensen S.L."/>
            <person name="Zaremba-Niedzwiedzka K."/>
            <person name="Martijn J."/>
            <person name="Lind A.E."/>
            <person name="van Eijk R."/>
            <person name="Schleper C."/>
            <person name="Guy L."/>
            <person name="Ettema T.J."/>
        </authorList>
    </citation>
    <scope>NUCLEOTIDE SEQUENCE</scope>
</reference>
<comment type="caution">
    <text evidence="1">The sequence shown here is derived from an EMBL/GenBank/DDBJ whole genome shotgun (WGS) entry which is preliminary data.</text>
</comment>
<evidence type="ECO:0000313" key="1">
    <source>
        <dbReference type="EMBL" id="KKL82342.1"/>
    </source>
</evidence>
<proteinExistence type="predicted"/>
<name>A0A0F9I4N8_9ZZZZ</name>
<protein>
    <submittedName>
        <fullName evidence="1">Uncharacterized protein</fullName>
    </submittedName>
</protein>
<sequence length="69" mass="8099">MDEKEQQIIMLKQDNRCWDFFKVQKNLVLGSTKAIRKIIDDINKRGYSELSDLINISEALDTIENQMPL</sequence>
<dbReference type="EMBL" id="LAZR01022301">
    <property type="protein sequence ID" value="KKL82342.1"/>
    <property type="molecule type" value="Genomic_DNA"/>
</dbReference>
<gene>
    <name evidence="1" type="ORF">LCGC14_1985700</name>
</gene>